<proteinExistence type="predicted"/>
<feature type="compositionally biased region" description="Low complexity" evidence="1">
    <location>
        <begin position="21"/>
        <end position="37"/>
    </location>
</feature>
<evidence type="ECO:0000313" key="2">
    <source>
        <dbReference type="EMBL" id="OLQ07851.1"/>
    </source>
</evidence>
<reference evidence="2 3" key="1">
    <citation type="submission" date="2016-02" db="EMBL/GenBank/DDBJ databases">
        <title>Genome analysis of coral dinoflagellate symbionts highlights evolutionary adaptations to a symbiotic lifestyle.</title>
        <authorList>
            <person name="Aranda M."/>
            <person name="Li Y."/>
            <person name="Liew Y.J."/>
            <person name="Baumgarten S."/>
            <person name="Simakov O."/>
            <person name="Wilson M."/>
            <person name="Piel J."/>
            <person name="Ashoor H."/>
            <person name="Bougouffa S."/>
            <person name="Bajic V.B."/>
            <person name="Ryu T."/>
            <person name="Ravasi T."/>
            <person name="Bayer T."/>
            <person name="Micklem G."/>
            <person name="Kim H."/>
            <person name="Bhak J."/>
            <person name="Lajeunesse T.C."/>
            <person name="Voolstra C.R."/>
        </authorList>
    </citation>
    <scope>NUCLEOTIDE SEQUENCE [LARGE SCALE GENOMIC DNA]</scope>
    <source>
        <strain evidence="2 3">CCMP2467</strain>
    </source>
</reference>
<dbReference type="AlphaFoldDB" id="A0A1Q9EKH4"/>
<evidence type="ECO:0000256" key="1">
    <source>
        <dbReference type="SAM" id="MobiDB-lite"/>
    </source>
</evidence>
<protein>
    <submittedName>
        <fullName evidence="2">Uncharacterized protein</fullName>
    </submittedName>
</protein>
<dbReference type="EMBL" id="LSRX01000130">
    <property type="protein sequence ID" value="OLQ07851.1"/>
    <property type="molecule type" value="Genomic_DNA"/>
</dbReference>
<accession>A0A1Q9EKH4</accession>
<dbReference type="OrthoDB" id="442621at2759"/>
<feature type="region of interest" description="Disordered" evidence="1">
    <location>
        <begin position="1"/>
        <end position="68"/>
    </location>
</feature>
<comment type="caution">
    <text evidence="2">The sequence shown here is derived from an EMBL/GenBank/DDBJ whole genome shotgun (WGS) entry which is preliminary data.</text>
</comment>
<keyword evidence="3" id="KW-1185">Reference proteome</keyword>
<evidence type="ECO:0000313" key="3">
    <source>
        <dbReference type="Proteomes" id="UP000186817"/>
    </source>
</evidence>
<dbReference type="Proteomes" id="UP000186817">
    <property type="component" value="Unassembled WGS sequence"/>
</dbReference>
<name>A0A1Q9EKH4_SYMMI</name>
<sequence>MAVQTPEKPAVPATPAPAPAPTASAAPVPAEPPSTSAKSQMKAVKSERTDLNVAKATDEADEGPSPTRLRALRDEGAKVIADVRAKAVEVAELATVKAQTAKVRAVESVDSLKAKAGQMRQSVVASASEAKEAGVRRAEMAKEAVGASYTSLRTNGVRSWVSENVQTAKGLAAAAVQTSRSAAMRQVQWSVDTTKAMTQSVKTGIQTRLLNTKTAVLDSYAKGKSKAAKAVDTAKTKAVEAKDKAKEVVHDKHVQATAAGVVGGAATLGVSGGATGLAAGTVVGGAIGIIPALFTFGLSIPLGAAIGGGAGLAVGAAAGATAGAVSGGAAGYGAYANRGQINEFRQSTMTKACEFRQDTVHKVSNSVDAVKGKAVASAQFLKDKATEARMRLSGAAKAKARFGTARPVFHFAFPADGRSIRVFPDGQDVVDCGGLRVFREVSVRSECSVQSAPILRARLERALEADKLMISVEDRKQVKSCLTSLKSTITEGVNFLTACKQAQTTLPEFSAESDGSVIYAGSSSALVNKSGSAFSADLEDYGQAAAYFRKKMRLDTTQTKDRPPSPDTWAQNTALTEEEFAELRIDNVDKDFLVNIAKEGAVIQCCSLRGGQVPAEIVAYADATAQLESTDCSFLPAGLETFRRGTLKKCKSMRRSVLSFAEATNKKRREGVSPEVIRVENI</sequence>
<gene>
    <name evidence="2" type="ORF">AK812_SmicGene8689</name>
</gene>
<organism evidence="2 3">
    <name type="scientific">Symbiodinium microadriaticum</name>
    <name type="common">Dinoflagellate</name>
    <name type="synonym">Zooxanthella microadriatica</name>
    <dbReference type="NCBI Taxonomy" id="2951"/>
    <lineage>
        <taxon>Eukaryota</taxon>
        <taxon>Sar</taxon>
        <taxon>Alveolata</taxon>
        <taxon>Dinophyceae</taxon>
        <taxon>Suessiales</taxon>
        <taxon>Symbiodiniaceae</taxon>
        <taxon>Symbiodinium</taxon>
    </lineage>
</organism>